<dbReference type="PANTHER" id="PTHR30390:SF6">
    <property type="entry name" value="DNAA INITIATOR-ASSOCIATING PROTEIN DIAA"/>
    <property type="match status" value="1"/>
</dbReference>
<comment type="function">
    <text evidence="2 15">Catalyzes the isomerization of sedoheptulose 7-phosphate in D-glycero-D-manno-heptose 7-phosphate.</text>
</comment>
<evidence type="ECO:0000313" key="17">
    <source>
        <dbReference type="EMBL" id="CDQ11536.1"/>
    </source>
</evidence>
<dbReference type="InterPro" id="IPR035461">
    <property type="entry name" value="GmhA/DiaA"/>
</dbReference>
<feature type="binding site" evidence="15">
    <location>
        <begin position="93"/>
        <end position="94"/>
    </location>
    <ligand>
        <name>substrate</name>
    </ligand>
</feature>
<evidence type="ECO:0000256" key="1">
    <source>
        <dbReference type="ARBA" id="ARBA00000348"/>
    </source>
</evidence>
<reference evidence="17" key="2">
    <citation type="submission" date="2014-07" db="EMBL/GenBank/DDBJ databases">
        <title>Initial genome analysis of the psychrotolerant acidophile Acidithiobacillus ferrivorans CF27: insights into iron and sulfur oxidation pathways and into biofilm formation.</title>
        <authorList>
            <person name="Talla E."/>
            <person name="Hedrich S."/>
            <person name="Mangenot S."/>
            <person name="Ji B."/>
            <person name="Johnson D.B."/>
            <person name="Barbe V."/>
            <person name="Bonnefoy V."/>
        </authorList>
    </citation>
    <scope>NUCLEOTIDE SEQUENCE [LARGE SCALE GENOMIC DNA]</scope>
    <source>
        <strain evidence="17">CF27</strain>
    </source>
</reference>
<evidence type="ECO:0000256" key="8">
    <source>
        <dbReference type="ARBA" id="ARBA00022723"/>
    </source>
</evidence>
<dbReference type="InterPro" id="IPR001347">
    <property type="entry name" value="SIS_dom"/>
</dbReference>
<dbReference type="GO" id="GO:0005975">
    <property type="term" value="P:carbohydrate metabolic process"/>
    <property type="evidence" value="ECO:0007669"/>
    <property type="project" value="UniProtKB-UniRule"/>
</dbReference>
<evidence type="ECO:0000256" key="10">
    <source>
        <dbReference type="ARBA" id="ARBA00022833"/>
    </source>
</evidence>
<dbReference type="GO" id="GO:0016773">
    <property type="term" value="F:phosphotransferase activity, alcohol group as acceptor"/>
    <property type="evidence" value="ECO:0007669"/>
    <property type="project" value="InterPro"/>
</dbReference>
<dbReference type="GO" id="GO:0008270">
    <property type="term" value="F:zinc ion binding"/>
    <property type="evidence" value="ECO:0007669"/>
    <property type="project" value="UniProtKB-UniRule"/>
</dbReference>
<comment type="subunit">
    <text evidence="15">Homotetramer.</text>
</comment>
<feature type="domain" description="SIS" evidence="16">
    <location>
        <begin position="36"/>
        <end position="201"/>
    </location>
</feature>
<dbReference type="Gene3D" id="3.40.50.620">
    <property type="entry name" value="HUPs"/>
    <property type="match status" value="1"/>
</dbReference>
<dbReference type="UniPathway" id="UPA00041">
    <property type="reaction ID" value="UER00436"/>
</dbReference>
<keyword evidence="11" id="KW-0067">ATP-binding</keyword>
<dbReference type="NCBIfam" id="TIGR00125">
    <property type="entry name" value="cyt_tran_rel"/>
    <property type="match status" value="1"/>
</dbReference>
<feature type="binding site" evidence="15">
    <location>
        <position position="182"/>
    </location>
    <ligand>
        <name>Zn(2+)</name>
        <dbReference type="ChEBI" id="CHEBI:29105"/>
    </ligand>
</feature>
<protein>
    <recommendedName>
        <fullName evidence="15">Phosphoheptose isomerase</fullName>
        <ecNumber evidence="15">5.3.1.28</ecNumber>
    </recommendedName>
    <alternativeName>
        <fullName evidence="15">Sedoheptulose 7-phosphate isomerase</fullName>
    </alternativeName>
</protein>
<evidence type="ECO:0000256" key="13">
    <source>
        <dbReference type="ARBA" id="ARBA00023277"/>
    </source>
</evidence>
<dbReference type="InterPro" id="IPR004515">
    <property type="entry name" value="Phosphoheptose_Isoase"/>
</dbReference>
<dbReference type="PANTHER" id="PTHR30390">
    <property type="entry name" value="SEDOHEPTULOSE 7-PHOSPHATE ISOMERASE / DNAA INITIATOR-ASSOCIATING FACTOR FOR REPLICATION INITIATION"/>
    <property type="match status" value="1"/>
</dbReference>
<dbReference type="GO" id="GO:0016779">
    <property type="term" value="F:nucleotidyltransferase activity"/>
    <property type="evidence" value="ECO:0007669"/>
    <property type="project" value="UniProtKB-KW"/>
</dbReference>
<dbReference type="Pfam" id="PF01467">
    <property type="entry name" value="CTP_transf_like"/>
    <property type="match status" value="1"/>
</dbReference>
<comment type="catalytic activity">
    <reaction evidence="1 15">
        <text>2 D-sedoheptulose 7-phosphate = D-glycero-alpha-D-manno-heptose 7-phosphate + D-glycero-beta-D-manno-heptose 7-phosphate</text>
        <dbReference type="Rhea" id="RHEA:27489"/>
        <dbReference type="ChEBI" id="CHEBI:57483"/>
        <dbReference type="ChEBI" id="CHEBI:60203"/>
        <dbReference type="ChEBI" id="CHEBI:60204"/>
        <dbReference type="EC" id="5.3.1.28"/>
    </reaction>
</comment>
<evidence type="ECO:0000313" key="18">
    <source>
        <dbReference type="EMBL" id="SMH66184.1"/>
    </source>
</evidence>
<dbReference type="EMBL" id="CCCS020000052">
    <property type="protein sequence ID" value="CDQ11536.1"/>
    <property type="molecule type" value="Genomic_DNA"/>
</dbReference>
<dbReference type="GO" id="GO:0008968">
    <property type="term" value="F:D-sedoheptulose 7-phosphate isomerase activity"/>
    <property type="evidence" value="ECO:0007669"/>
    <property type="project" value="UniProtKB-UniRule"/>
</dbReference>
<gene>
    <name evidence="15" type="primary">gmhA</name>
    <name evidence="18" type="ORF">AFERRI_20973</name>
    <name evidence="17" type="ORF">AFERRI_560085</name>
</gene>
<keyword evidence="7" id="KW-0548">Nucleotidyltransferase</keyword>
<dbReference type="EMBL" id="LT841305">
    <property type="protein sequence ID" value="SMH66184.1"/>
    <property type="molecule type" value="Genomic_DNA"/>
</dbReference>
<dbReference type="AlphaFoldDB" id="A0A060UTA8"/>
<keyword evidence="13 15" id="KW-0119">Carbohydrate metabolism</keyword>
<keyword evidence="5 15" id="KW-0963">Cytoplasm</keyword>
<proteinExistence type="inferred from homology"/>
<comment type="subcellular location">
    <subcellularLocation>
        <location evidence="3 15">Cytoplasm</location>
    </subcellularLocation>
</comment>
<evidence type="ECO:0000256" key="6">
    <source>
        <dbReference type="ARBA" id="ARBA00022679"/>
    </source>
</evidence>
<accession>A0A060UTA8</accession>
<dbReference type="InterPro" id="IPR014729">
    <property type="entry name" value="Rossmann-like_a/b/a_fold"/>
</dbReference>
<reference evidence="18 19" key="3">
    <citation type="submission" date="2017-03" db="EMBL/GenBank/DDBJ databases">
        <authorList>
            <person name="Regsiter A."/>
            <person name="William W."/>
        </authorList>
    </citation>
    <scope>NUCLEOTIDE SEQUENCE [LARGE SCALE GENOMIC DNA]</scope>
    <source>
        <strain evidence="18">PRJEB5721</strain>
    </source>
</reference>
<reference evidence="17" key="1">
    <citation type="submission" date="2014-03" db="EMBL/GenBank/DDBJ databases">
        <authorList>
            <person name="Genoscope - CEA"/>
        </authorList>
    </citation>
    <scope>NUCLEOTIDE SEQUENCE [LARGE SCALE GENOMIC DNA]</scope>
    <source>
        <strain evidence="17">CF27</strain>
    </source>
</reference>
<keyword evidence="9" id="KW-0547">Nucleotide-binding</keyword>
<evidence type="ECO:0000256" key="7">
    <source>
        <dbReference type="ARBA" id="ARBA00022695"/>
    </source>
</evidence>
<comment type="cofactor">
    <cofactor evidence="15">
        <name>Zn(2+)</name>
        <dbReference type="ChEBI" id="CHEBI:29105"/>
    </cofactor>
    <text evidence="15">Binds 1 zinc ion per subunit.</text>
</comment>
<name>A0A060UTA8_9PROT</name>
<keyword evidence="6" id="KW-0808">Transferase</keyword>
<evidence type="ECO:0000256" key="15">
    <source>
        <dbReference type="HAMAP-Rule" id="MF_00067"/>
    </source>
</evidence>
<dbReference type="CDD" id="cd05006">
    <property type="entry name" value="SIS_GmhA"/>
    <property type="match status" value="1"/>
</dbReference>
<dbReference type="InterPro" id="IPR050099">
    <property type="entry name" value="SIS_GmhA/DiaA_subfam"/>
</dbReference>
<dbReference type="HAMAP" id="MF_00067">
    <property type="entry name" value="GmhA"/>
    <property type="match status" value="1"/>
</dbReference>
<dbReference type="InterPro" id="IPR011914">
    <property type="entry name" value="RfaE_dom_II"/>
</dbReference>
<comment type="catalytic activity">
    <reaction evidence="14">
        <text>D-glycero-beta-D-manno-heptose 1-phosphate + ATP + H(+) = ADP-D-glycero-beta-D-manno-heptose + diphosphate</text>
        <dbReference type="Rhea" id="RHEA:27465"/>
        <dbReference type="ChEBI" id="CHEBI:15378"/>
        <dbReference type="ChEBI" id="CHEBI:30616"/>
        <dbReference type="ChEBI" id="CHEBI:33019"/>
        <dbReference type="ChEBI" id="CHEBI:59967"/>
        <dbReference type="ChEBI" id="CHEBI:61593"/>
        <dbReference type="EC" id="2.7.7.70"/>
    </reaction>
</comment>
<evidence type="ECO:0000256" key="12">
    <source>
        <dbReference type="ARBA" id="ARBA00023235"/>
    </source>
</evidence>
<evidence type="ECO:0000256" key="5">
    <source>
        <dbReference type="ARBA" id="ARBA00022490"/>
    </source>
</evidence>
<sequence length="358" mass="38439">MTSNDWMDAALRASILCKEKSAAALAAPFAQASQRLIATLQANGQVLSCGNGGSSGDAQHLASELINRFETTRRALPAIALSTDSSVLTAIANDACYEQVFARQIEALGHPGDCLVAFSTSGNSANVLAAVLTAQQRGMWVLALTGKEGGHLAPLLRPADIELRVPEQNTARIQEVHLVLIHALCNGVDASFAEHAVVSTPYTGQVFRDAERLRAACAFRRPLVFTNGVFDVLHRGHVQYLAEARAAGACLVVGVNSDASVRRLGKGADRPINSEEDRMAVLAGLQAVDFVTLFDEDTPLQLIQHLQPDVLIKGGDWPTERIVGADWVQARGGRVLSIPFRHERSTTALLQKIRESQP</sequence>
<feature type="binding site" evidence="15">
    <location>
        <position position="174"/>
    </location>
    <ligand>
        <name>substrate</name>
    </ligand>
</feature>
<evidence type="ECO:0000256" key="4">
    <source>
        <dbReference type="ARBA" id="ARBA00009894"/>
    </source>
</evidence>
<dbReference type="GO" id="GO:0005737">
    <property type="term" value="C:cytoplasm"/>
    <property type="evidence" value="ECO:0007669"/>
    <property type="project" value="UniProtKB-SubCell"/>
</dbReference>
<dbReference type="NCBIfam" id="TIGR02199">
    <property type="entry name" value="rfaE_dom_II"/>
    <property type="match status" value="1"/>
</dbReference>
<feature type="binding site" evidence="15">
    <location>
        <position position="174"/>
    </location>
    <ligand>
        <name>Zn(2+)</name>
        <dbReference type="ChEBI" id="CHEBI:29105"/>
    </ligand>
</feature>
<dbReference type="GO" id="GO:0005524">
    <property type="term" value="F:ATP binding"/>
    <property type="evidence" value="ECO:0007669"/>
    <property type="project" value="UniProtKB-KW"/>
</dbReference>
<feature type="binding site" evidence="15">
    <location>
        <position position="64"/>
    </location>
    <ligand>
        <name>substrate</name>
    </ligand>
</feature>
<evidence type="ECO:0000256" key="11">
    <source>
        <dbReference type="ARBA" id="ARBA00022840"/>
    </source>
</evidence>
<dbReference type="InterPro" id="IPR004821">
    <property type="entry name" value="Cyt_trans-like"/>
</dbReference>
<comment type="miscellaneous">
    <text evidence="15">The reaction produces a racemic mixture of D-glycero-alpha-D-manno-heptose 7-phosphate and D-glycero-beta-D-manno-heptose 7-phosphate.</text>
</comment>
<dbReference type="Gene3D" id="3.40.50.10490">
    <property type="entry name" value="Glucose-6-phosphate isomerase like protein, domain 1"/>
    <property type="match status" value="1"/>
</dbReference>
<dbReference type="SUPFAM" id="SSF53697">
    <property type="entry name" value="SIS domain"/>
    <property type="match status" value="1"/>
</dbReference>
<keyword evidence="19" id="KW-1185">Reference proteome</keyword>
<feature type="binding site" evidence="15">
    <location>
        <position position="60"/>
    </location>
    <ligand>
        <name>Zn(2+)</name>
        <dbReference type="ChEBI" id="CHEBI:29105"/>
    </ligand>
</feature>
<dbReference type="Pfam" id="PF13580">
    <property type="entry name" value="SIS_2"/>
    <property type="match status" value="1"/>
</dbReference>
<keyword evidence="8 15" id="KW-0479">Metal-binding</keyword>
<feature type="binding site" evidence="15">
    <location>
        <position position="124"/>
    </location>
    <ligand>
        <name>substrate</name>
    </ligand>
</feature>
<keyword evidence="10 15" id="KW-0862">Zinc</keyword>
<evidence type="ECO:0000256" key="2">
    <source>
        <dbReference type="ARBA" id="ARBA00003172"/>
    </source>
</evidence>
<comment type="similarity">
    <text evidence="4 15">Belongs to the SIS family. GmhA subfamily.</text>
</comment>
<evidence type="ECO:0000256" key="9">
    <source>
        <dbReference type="ARBA" id="ARBA00022741"/>
    </source>
</evidence>
<feature type="binding site" evidence="15">
    <location>
        <position position="64"/>
    </location>
    <ligand>
        <name>Zn(2+)</name>
        <dbReference type="ChEBI" id="CHEBI:29105"/>
    </ligand>
</feature>
<dbReference type="SUPFAM" id="SSF52374">
    <property type="entry name" value="Nucleotidylyl transferase"/>
    <property type="match status" value="1"/>
</dbReference>
<evidence type="ECO:0000313" key="19">
    <source>
        <dbReference type="Proteomes" id="UP000193925"/>
    </source>
</evidence>
<dbReference type="InterPro" id="IPR046348">
    <property type="entry name" value="SIS_dom_sf"/>
</dbReference>
<comment type="pathway">
    <text evidence="15">Carbohydrate biosynthesis; D-glycero-D-manno-heptose 7-phosphate biosynthesis; D-glycero-alpha-D-manno-heptose 7-phosphate and D-glycero-beta-D-manno-heptose 7-phosphate from sedoheptulose 7-phosphate: step 1/1.</text>
</comment>
<dbReference type="EC" id="5.3.1.28" evidence="15"/>
<dbReference type="Proteomes" id="UP000193925">
    <property type="component" value="Chromosome AFERRI"/>
</dbReference>
<feature type="binding site" evidence="15">
    <location>
        <begin position="51"/>
        <end position="53"/>
    </location>
    <ligand>
        <name>substrate</name>
    </ligand>
</feature>
<organism evidence="17">
    <name type="scientific">Acidithiobacillus ferrivorans</name>
    <dbReference type="NCBI Taxonomy" id="160808"/>
    <lineage>
        <taxon>Bacteria</taxon>
        <taxon>Pseudomonadati</taxon>
        <taxon>Pseudomonadota</taxon>
        <taxon>Acidithiobacillia</taxon>
        <taxon>Acidithiobacillales</taxon>
        <taxon>Acidithiobacillaceae</taxon>
        <taxon>Acidithiobacillus</taxon>
    </lineage>
</organism>
<dbReference type="PROSITE" id="PS51464">
    <property type="entry name" value="SIS"/>
    <property type="match status" value="1"/>
</dbReference>
<evidence type="ECO:0000259" key="16">
    <source>
        <dbReference type="PROSITE" id="PS51464"/>
    </source>
</evidence>
<evidence type="ECO:0000256" key="3">
    <source>
        <dbReference type="ARBA" id="ARBA00004496"/>
    </source>
</evidence>
<feature type="binding site" evidence="15">
    <location>
        <begin position="119"/>
        <end position="121"/>
    </location>
    <ligand>
        <name>substrate</name>
    </ligand>
</feature>
<keyword evidence="12 15" id="KW-0413">Isomerase</keyword>
<evidence type="ECO:0000256" key="14">
    <source>
        <dbReference type="ARBA" id="ARBA00047428"/>
    </source>
</evidence>
<dbReference type="GO" id="GO:2001061">
    <property type="term" value="P:D-glycero-D-manno-heptose 7-phosphate biosynthetic process"/>
    <property type="evidence" value="ECO:0007669"/>
    <property type="project" value="UniProtKB-UniPathway"/>
</dbReference>